<accession>A0A143QHW8</accession>
<gene>
    <name evidence="1" type="ORF">A3Q41_01447</name>
</gene>
<reference evidence="2" key="2">
    <citation type="submission" date="2016-04" db="EMBL/GenBank/DDBJ databases">
        <title>Complete Genome and Plasmid Sequences for Rhodococcus fascians D188 and Draft Sequences for Rhodococcus spp. Isolates PBTS 1 and PBTS 2.</title>
        <authorList>
            <person name="Stamer R."/>
            <person name="Vereecke D."/>
            <person name="Zhang Y."/>
            <person name="Schilkey F."/>
            <person name="Devitt N."/>
            <person name="Randall J."/>
        </authorList>
    </citation>
    <scope>NUCLEOTIDE SEQUENCE [LARGE SCALE GENOMIC DNA]</scope>
    <source>
        <strain evidence="2">PBTS2</strain>
    </source>
</reference>
<reference evidence="1 2" key="1">
    <citation type="journal article" date="2016" name="Genome Announc.">
        <title>Complete Genome and Plasmid Sequences for Rhodococcus fascians D188 and Draft Sequences for Rhodococcus Isolates PBTS 1 and PBTS 2.</title>
        <authorList>
            <person name="Stamler R.A."/>
            <person name="Vereecke D."/>
            <person name="Zhang Y."/>
            <person name="Schilkey F."/>
            <person name="Devitt N."/>
            <person name="Randall J.J."/>
        </authorList>
    </citation>
    <scope>NUCLEOTIDE SEQUENCE [LARGE SCALE GENOMIC DNA]</scope>
    <source>
        <strain evidence="1 2">PBTS2</strain>
    </source>
</reference>
<organism evidence="1 2">
    <name type="scientific">Rhodococcoides fascians</name>
    <name type="common">Rhodococcus fascians</name>
    <dbReference type="NCBI Taxonomy" id="1828"/>
    <lineage>
        <taxon>Bacteria</taxon>
        <taxon>Bacillati</taxon>
        <taxon>Actinomycetota</taxon>
        <taxon>Actinomycetes</taxon>
        <taxon>Mycobacteriales</taxon>
        <taxon>Nocardiaceae</taxon>
        <taxon>Rhodococcoides</taxon>
    </lineage>
</organism>
<dbReference type="PATRIC" id="fig|1653479.3.peg.1466"/>
<keyword evidence="2" id="KW-1185">Reference proteome</keyword>
<dbReference type="KEGG" id="rhs:A3Q41_01447"/>
<proteinExistence type="predicted"/>
<dbReference type="EMBL" id="CP015220">
    <property type="protein sequence ID" value="AMY22755.1"/>
    <property type="molecule type" value="Genomic_DNA"/>
</dbReference>
<evidence type="ECO:0000313" key="1">
    <source>
        <dbReference type="EMBL" id="AMY22755.1"/>
    </source>
</evidence>
<protein>
    <submittedName>
        <fullName evidence="1">Uncharacterized protein</fullName>
    </submittedName>
</protein>
<name>A0A143QHW8_RHOFA</name>
<sequence>MGQVKPDLLAQWQDMNQRADAGTLTIPADVAAKCDAACVTYLAHLKKMQVDSLALTEVEDWGNLPSAQALRDKFLRLATGKSTSLDVILQQHIDVIDSMRTLFRRYFDETAEVDSKTAANIVALTPEN</sequence>
<dbReference type="Proteomes" id="UP000076038">
    <property type="component" value="Chromosome"/>
</dbReference>
<dbReference type="OrthoDB" id="4482922at2"/>
<evidence type="ECO:0000313" key="2">
    <source>
        <dbReference type="Proteomes" id="UP000076038"/>
    </source>
</evidence>
<dbReference type="AlphaFoldDB" id="A0A143QHW8"/>